<name>A0A8H2WGC7_9AGAM</name>
<comment type="caution">
    <text evidence="2">The sequence shown here is derived from an EMBL/GenBank/DDBJ whole genome shotgun (WGS) entry which is preliminary data.</text>
</comment>
<feature type="transmembrane region" description="Helical" evidence="1">
    <location>
        <begin position="43"/>
        <end position="62"/>
    </location>
</feature>
<reference evidence="2" key="1">
    <citation type="submission" date="2021-01" db="EMBL/GenBank/DDBJ databases">
        <authorList>
            <person name="Kaushik A."/>
        </authorList>
    </citation>
    <scope>NUCLEOTIDE SEQUENCE</scope>
    <source>
        <strain evidence="2">AG1-1C</strain>
    </source>
</reference>
<gene>
    <name evidence="2" type="ORF">RDB_LOCUS29234</name>
</gene>
<dbReference type="Proteomes" id="UP000663846">
    <property type="component" value="Unassembled WGS sequence"/>
</dbReference>
<dbReference type="AlphaFoldDB" id="A0A8H2WGC7"/>
<evidence type="ECO:0000313" key="2">
    <source>
        <dbReference type="EMBL" id="CAE6375329.1"/>
    </source>
</evidence>
<keyword evidence="1" id="KW-1133">Transmembrane helix</keyword>
<feature type="transmembrane region" description="Helical" evidence="1">
    <location>
        <begin position="82"/>
        <end position="100"/>
    </location>
</feature>
<feature type="transmembrane region" description="Helical" evidence="1">
    <location>
        <begin position="17"/>
        <end position="36"/>
    </location>
</feature>
<organism evidence="2 3">
    <name type="scientific">Rhizoctonia solani</name>
    <dbReference type="NCBI Taxonomy" id="456999"/>
    <lineage>
        <taxon>Eukaryota</taxon>
        <taxon>Fungi</taxon>
        <taxon>Dikarya</taxon>
        <taxon>Basidiomycota</taxon>
        <taxon>Agaricomycotina</taxon>
        <taxon>Agaricomycetes</taxon>
        <taxon>Cantharellales</taxon>
        <taxon>Ceratobasidiaceae</taxon>
        <taxon>Rhizoctonia</taxon>
    </lineage>
</organism>
<dbReference type="EMBL" id="CAJMWS010000172">
    <property type="protein sequence ID" value="CAE6375329.1"/>
    <property type="molecule type" value="Genomic_DNA"/>
</dbReference>
<protein>
    <submittedName>
        <fullName evidence="2">Uncharacterized protein</fullName>
    </submittedName>
</protein>
<keyword evidence="1" id="KW-0472">Membrane</keyword>
<proteinExistence type="predicted"/>
<feature type="transmembrane region" description="Helical" evidence="1">
    <location>
        <begin position="112"/>
        <end position="136"/>
    </location>
</feature>
<evidence type="ECO:0000256" key="1">
    <source>
        <dbReference type="SAM" id="Phobius"/>
    </source>
</evidence>
<evidence type="ECO:0000313" key="3">
    <source>
        <dbReference type="Proteomes" id="UP000663846"/>
    </source>
</evidence>
<accession>A0A8H2WGC7</accession>
<sequence length="148" mass="16425">MDIDGSKLEAGEVFGPTMFHCVLQGVLLATTCSALVSRPRDKICLRLYVVVINLIALLQTVVHLMQGFCSLMGHPPRHWLELLVPRLTPILSAMAQVFFIRRCWRVFGRKWLPMIPFGILCIAAFVPGVILGAYAYPSLSVTGDELAK</sequence>
<keyword evidence="1" id="KW-0812">Transmembrane</keyword>
<feature type="non-terminal residue" evidence="2">
    <location>
        <position position="1"/>
    </location>
</feature>